<dbReference type="Pfam" id="PF13714">
    <property type="entry name" value="PEP_mutase"/>
    <property type="match status" value="1"/>
</dbReference>
<dbReference type="InterPro" id="IPR040442">
    <property type="entry name" value="Pyrv_kinase-like_dom_sf"/>
</dbReference>
<gene>
    <name evidence="2" type="ORF">JM946_23450</name>
</gene>
<comment type="caution">
    <text evidence="2">The sequence shown here is derived from an EMBL/GenBank/DDBJ whole genome shotgun (WGS) entry which is preliminary data.</text>
</comment>
<dbReference type="Proteomes" id="UP000661077">
    <property type="component" value="Unassembled WGS sequence"/>
</dbReference>
<dbReference type="Gene3D" id="3.20.20.60">
    <property type="entry name" value="Phosphoenolpyruvate-binding domains"/>
    <property type="match status" value="1"/>
</dbReference>
<dbReference type="PANTHER" id="PTHR42905">
    <property type="entry name" value="PHOSPHOENOLPYRUVATE CARBOXYLASE"/>
    <property type="match status" value="1"/>
</dbReference>
<name>A0ABS1X3B9_9GAMM</name>
<dbReference type="CDD" id="cd00377">
    <property type="entry name" value="ICL_PEPM"/>
    <property type="match status" value="1"/>
</dbReference>
<keyword evidence="2" id="KW-0456">Lyase</keyword>
<evidence type="ECO:0000256" key="1">
    <source>
        <dbReference type="ARBA" id="ARBA00022723"/>
    </source>
</evidence>
<dbReference type="GO" id="GO:0016829">
    <property type="term" value="F:lyase activity"/>
    <property type="evidence" value="ECO:0007669"/>
    <property type="project" value="UniProtKB-KW"/>
</dbReference>
<dbReference type="Gene3D" id="6.10.250.2750">
    <property type="match status" value="1"/>
</dbReference>
<dbReference type="EMBL" id="JAEVLS010000005">
    <property type="protein sequence ID" value="MBM0107711.1"/>
    <property type="molecule type" value="Genomic_DNA"/>
</dbReference>
<evidence type="ECO:0000313" key="2">
    <source>
        <dbReference type="EMBL" id="MBM0107711.1"/>
    </source>
</evidence>
<evidence type="ECO:0000313" key="3">
    <source>
        <dbReference type="Proteomes" id="UP000661077"/>
    </source>
</evidence>
<keyword evidence="3" id="KW-1185">Reference proteome</keyword>
<protein>
    <submittedName>
        <fullName evidence="2">Isocitrate lyase/phosphoenolpyruvate mutase family protein</fullName>
    </submittedName>
</protein>
<proteinExistence type="predicted"/>
<dbReference type="PANTHER" id="PTHR42905:SF16">
    <property type="entry name" value="CARBOXYPHOSPHONOENOLPYRUVATE PHOSPHONOMUTASE-LIKE PROTEIN (AFU_ORTHOLOGUE AFUA_5G07230)"/>
    <property type="match status" value="1"/>
</dbReference>
<dbReference type="InterPro" id="IPR015813">
    <property type="entry name" value="Pyrv/PenolPyrv_kinase-like_dom"/>
</dbReference>
<sequence>MASSRFPGDVAMTATQKDKAVTFRALHEQPRAFVIANAWDAGSAQLLAGLGFPAIATSSAASAGTLGRPDGRITREEAIAHAKALSDAVDVPVSADLENGFGHSPRDVAETIRLAAQAGVAGGSIEDHTGDASRPIYDFEQAVERVAAAVEAARALSFPFTLTARCENFLHGHPDLDDTIKRLQAFEKAGADVLFAPGLPDLKAVRAVCSSLTKPVNFMVGIPGRSFSVAELQDAGVRRISLATSLHRAAMSGLYRAALEIKDQGTFDFLDTLVSSKELGRFLR</sequence>
<accession>A0ABS1X3B9</accession>
<dbReference type="InterPro" id="IPR039556">
    <property type="entry name" value="ICL/PEPM"/>
</dbReference>
<organism evidence="2 3">
    <name type="scientific">Steroidobacter gossypii</name>
    <dbReference type="NCBI Taxonomy" id="2805490"/>
    <lineage>
        <taxon>Bacteria</taxon>
        <taxon>Pseudomonadati</taxon>
        <taxon>Pseudomonadota</taxon>
        <taxon>Gammaproteobacteria</taxon>
        <taxon>Steroidobacterales</taxon>
        <taxon>Steroidobacteraceae</taxon>
        <taxon>Steroidobacter</taxon>
    </lineage>
</organism>
<reference evidence="2 3" key="1">
    <citation type="journal article" date="2021" name="Int. J. Syst. Evol. Microbiol.">
        <title>Steroidobacter gossypii sp. nov., isolated from soil of cotton cropping field.</title>
        <authorList>
            <person name="Huang R."/>
            <person name="Yang S."/>
            <person name="Zhen C."/>
            <person name="Liu W."/>
        </authorList>
    </citation>
    <scope>NUCLEOTIDE SEQUENCE [LARGE SCALE GENOMIC DNA]</scope>
    <source>
        <strain evidence="2 3">S1-65</strain>
    </source>
</reference>
<dbReference type="SUPFAM" id="SSF51621">
    <property type="entry name" value="Phosphoenolpyruvate/pyruvate domain"/>
    <property type="match status" value="1"/>
</dbReference>
<keyword evidence="1" id="KW-0479">Metal-binding</keyword>